<evidence type="ECO:0000313" key="2">
    <source>
        <dbReference type="Proteomes" id="UP001521209"/>
    </source>
</evidence>
<dbReference type="Pfam" id="PF05962">
    <property type="entry name" value="HutD"/>
    <property type="match status" value="1"/>
</dbReference>
<dbReference type="InterPro" id="IPR011051">
    <property type="entry name" value="RmlC_Cupin_sf"/>
</dbReference>
<dbReference type="EMBL" id="JAKGBZ010000093">
    <property type="protein sequence ID" value="MCF3948852.1"/>
    <property type="molecule type" value="Genomic_DNA"/>
</dbReference>
<dbReference type="SUPFAM" id="SSF51182">
    <property type="entry name" value="RmlC-like cupins"/>
    <property type="match status" value="1"/>
</dbReference>
<reference evidence="1 2" key="1">
    <citation type="submission" date="2022-01" db="EMBL/GenBank/DDBJ databases">
        <authorList>
            <person name="Won M."/>
            <person name="Kim S.-J."/>
            <person name="Kwon S.-W."/>
        </authorList>
    </citation>
    <scope>NUCLEOTIDE SEQUENCE [LARGE SCALE GENOMIC DNA]</scope>
    <source>
        <strain evidence="1 2">KCTC 23505</strain>
    </source>
</reference>
<dbReference type="InterPro" id="IPR010282">
    <property type="entry name" value="Uncharacterised_HutD/Ves"/>
</dbReference>
<dbReference type="Proteomes" id="UP001521209">
    <property type="component" value="Unassembled WGS sequence"/>
</dbReference>
<dbReference type="InterPro" id="IPR014710">
    <property type="entry name" value="RmlC-like_jellyroll"/>
</dbReference>
<dbReference type="RefSeq" id="WP_235706161.1">
    <property type="nucleotide sequence ID" value="NZ_JAKGBZ010000093.1"/>
</dbReference>
<dbReference type="CDD" id="cd20293">
    <property type="entry name" value="cupin_HutD_N"/>
    <property type="match status" value="1"/>
</dbReference>
<evidence type="ECO:0000313" key="1">
    <source>
        <dbReference type="EMBL" id="MCF3948852.1"/>
    </source>
</evidence>
<dbReference type="PANTHER" id="PTHR37943:SF1">
    <property type="entry name" value="PROTEIN VES"/>
    <property type="match status" value="1"/>
</dbReference>
<organism evidence="1 2">
    <name type="scientific">Acidiphilium iwatense</name>
    <dbReference type="NCBI Taxonomy" id="768198"/>
    <lineage>
        <taxon>Bacteria</taxon>
        <taxon>Pseudomonadati</taxon>
        <taxon>Pseudomonadota</taxon>
        <taxon>Alphaproteobacteria</taxon>
        <taxon>Acetobacterales</taxon>
        <taxon>Acidocellaceae</taxon>
        <taxon>Acidiphilium</taxon>
    </lineage>
</organism>
<comment type="caution">
    <text evidence="1">The sequence shown here is derived from an EMBL/GenBank/DDBJ whole genome shotgun (WGS) entry which is preliminary data.</text>
</comment>
<accession>A0ABS9E5F4</accession>
<dbReference type="PANTHER" id="PTHR37943">
    <property type="entry name" value="PROTEIN VES"/>
    <property type="match status" value="1"/>
</dbReference>
<sequence>MRIIRSGEYRCMPWKNGGGETAEIDIFPPESGIDAFDWRVSMAHVTADGAFSQFTGIDRTLSILEGKGIRLAVSDQAGIDITPDSLPYSFPADVPTVAQLIDGPVIDLNVMTRRGRFVHRVTRLRQTAPVVWRLKSDLNPDIGAWGSSANRQRKQRDVACCR</sequence>
<protein>
    <submittedName>
        <fullName evidence="1">HutD family protein</fullName>
    </submittedName>
</protein>
<proteinExistence type="predicted"/>
<gene>
    <name evidence="1" type="ORF">L2A60_19605</name>
</gene>
<name>A0ABS9E5F4_9PROT</name>
<dbReference type="Gene3D" id="2.60.120.10">
    <property type="entry name" value="Jelly Rolls"/>
    <property type="match status" value="1"/>
</dbReference>
<keyword evidence="2" id="KW-1185">Reference proteome</keyword>